<sequence>MVVGVSIALVFVEESRSTRVTLCTLVGVGIGVVMLVSAPALRPHPALAGRRRRGVAGFGRLLVVICWLLRVVVAGTTAAYIAWNSHSAEIQPLAAALVAVSMTLLVIAQFGQHLAGFVTAADELRGTGLVRRAGAIVVAAVSAGVAGYVADLVERLKGLVVDPVWDHAREQWGWPSFLAGVLVTLTTILVVTLLAIVVGAAMLSIAFAVGPWTRLGRLLMKYSPVKYARWLDGAYISVVGFSASFPKAPDERVVHWIYQGVRDSSGPLEPIFLKMLKDDIDKARVALAPDATVVLRAVGDHEEIVAEGLPAGAGGPLVTELLPDFPEAAALRRIRLGLHDIPLGLPSMVRVEPPEADANRDYWEKEREWEATREEPAWFSSGPSHDDLVKEVVRHPPGPPWVRERLGLPEVHLDW</sequence>
<feature type="transmembrane region" description="Helical" evidence="1">
    <location>
        <begin position="177"/>
        <end position="210"/>
    </location>
</feature>
<evidence type="ECO:0000313" key="2">
    <source>
        <dbReference type="EMBL" id="GAA1715815.1"/>
    </source>
</evidence>
<comment type="caution">
    <text evidence="2">The sequence shown here is derived from an EMBL/GenBank/DDBJ whole genome shotgun (WGS) entry which is preliminary data.</text>
</comment>
<reference evidence="2 3" key="1">
    <citation type="journal article" date="2019" name="Int. J. Syst. Evol. Microbiol.">
        <title>The Global Catalogue of Microorganisms (GCM) 10K type strain sequencing project: providing services to taxonomists for standard genome sequencing and annotation.</title>
        <authorList>
            <consortium name="The Broad Institute Genomics Platform"/>
            <consortium name="The Broad Institute Genome Sequencing Center for Infectious Disease"/>
            <person name="Wu L."/>
            <person name="Ma J."/>
        </authorList>
    </citation>
    <scope>NUCLEOTIDE SEQUENCE [LARGE SCALE GENOMIC DNA]</scope>
    <source>
        <strain evidence="2 3">JCM 14307</strain>
    </source>
</reference>
<keyword evidence="3" id="KW-1185">Reference proteome</keyword>
<evidence type="ECO:0008006" key="4">
    <source>
        <dbReference type="Google" id="ProtNLM"/>
    </source>
</evidence>
<protein>
    <recommendedName>
        <fullName evidence="4">LigA protein</fullName>
    </recommendedName>
</protein>
<dbReference type="EMBL" id="BAAANF010000026">
    <property type="protein sequence ID" value="GAA1715815.1"/>
    <property type="molecule type" value="Genomic_DNA"/>
</dbReference>
<name>A0ABN2J146_9ACTN</name>
<keyword evidence="1" id="KW-0472">Membrane</keyword>
<accession>A0ABN2J146</accession>
<feature type="transmembrane region" description="Helical" evidence="1">
    <location>
        <begin position="61"/>
        <end position="83"/>
    </location>
</feature>
<gene>
    <name evidence="2" type="ORF">GCM10009745_75310</name>
</gene>
<feature type="transmembrane region" description="Helical" evidence="1">
    <location>
        <begin position="95"/>
        <end position="121"/>
    </location>
</feature>
<keyword evidence="1" id="KW-0812">Transmembrane</keyword>
<dbReference type="Proteomes" id="UP001500280">
    <property type="component" value="Unassembled WGS sequence"/>
</dbReference>
<proteinExistence type="predicted"/>
<keyword evidence="1" id="KW-1133">Transmembrane helix</keyword>
<organism evidence="2 3">
    <name type="scientific">Kribbella yunnanensis</name>
    <dbReference type="NCBI Taxonomy" id="190194"/>
    <lineage>
        <taxon>Bacteria</taxon>
        <taxon>Bacillati</taxon>
        <taxon>Actinomycetota</taxon>
        <taxon>Actinomycetes</taxon>
        <taxon>Propionibacteriales</taxon>
        <taxon>Kribbellaceae</taxon>
        <taxon>Kribbella</taxon>
    </lineage>
</organism>
<evidence type="ECO:0000256" key="1">
    <source>
        <dbReference type="SAM" id="Phobius"/>
    </source>
</evidence>
<feature type="transmembrane region" description="Helical" evidence="1">
    <location>
        <begin position="19"/>
        <end position="41"/>
    </location>
</feature>
<evidence type="ECO:0000313" key="3">
    <source>
        <dbReference type="Proteomes" id="UP001500280"/>
    </source>
</evidence>
<feature type="transmembrane region" description="Helical" evidence="1">
    <location>
        <begin position="133"/>
        <end position="150"/>
    </location>
</feature>